<evidence type="ECO:0000259" key="32">
    <source>
        <dbReference type="Pfam" id="PF05649"/>
    </source>
</evidence>
<dbReference type="PRINTS" id="PR00786">
    <property type="entry name" value="NEPRILYSIN"/>
</dbReference>
<reference evidence="34" key="1">
    <citation type="submission" date="2025-08" db="UniProtKB">
        <authorList>
            <consortium name="RefSeq"/>
        </authorList>
    </citation>
    <scope>IDENTIFICATION</scope>
</reference>
<dbReference type="Gene3D" id="1.10.1380.10">
    <property type="entry name" value="Neutral endopeptidase , domain2"/>
    <property type="match status" value="1"/>
</dbReference>
<evidence type="ECO:0000256" key="8">
    <source>
        <dbReference type="ARBA" id="ARBA00022553"/>
    </source>
</evidence>
<feature type="domain" description="Peptidase M13 N-terminal" evidence="32">
    <location>
        <begin position="79"/>
        <end position="483"/>
    </location>
</feature>
<evidence type="ECO:0000256" key="20">
    <source>
        <dbReference type="ARBA" id="ARBA00023180"/>
    </source>
</evidence>
<dbReference type="Pfam" id="PF05649">
    <property type="entry name" value="Peptidase_M13_N"/>
    <property type="match status" value="1"/>
</dbReference>
<comment type="similarity">
    <text evidence="4">Belongs to the peptidase M13 family.</text>
</comment>
<dbReference type="EC" id="3.4.24.11" evidence="5"/>
<evidence type="ECO:0000256" key="3">
    <source>
        <dbReference type="ARBA" id="ARBA00004401"/>
    </source>
</evidence>
<proteinExistence type="inferred from homology"/>
<evidence type="ECO:0000256" key="29">
    <source>
        <dbReference type="ARBA" id="ARBA00049470"/>
    </source>
</evidence>
<dbReference type="RefSeq" id="XP_015271080.1">
    <property type="nucleotide sequence ID" value="XM_015415594.1"/>
</dbReference>
<dbReference type="PANTHER" id="PTHR11733">
    <property type="entry name" value="ZINC METALLOPROTEASE FAMILY M13 NEPRILYSIN-RELATED"/>
    <property type="match status" value="1"/>
</dbReference>
<evidence type="ECO:0000256" key="4">
    <source>
        <dbReference type="ARBA" id="ARBA00007357"/>
    </source>
</evidence>
<evidence type="ECO:0000256" key="24">
    <source>
        <dbReference type="ARBA" id="ARBA00031486"/>
    </source>
</evidence>
<evidence type="ECO:0000256" key="9">
    <source>
        <dbReference type="ARBA" id="ARBA00022670"/>
    </source>
</evidence>
<evidence type="ECO:0000256" key="6">
    <source>
        <dbReference type="ARBA" id="ARBA00022077"/>
    </source>
</evidence>
<organism evidence="33 34">
    <name type="scientific">Gekko japonicus</name>
    <name type="common">Schlegel's Japanese gecko</name>
    <dbReference type="NCBI Taxonomy" id="146911"/>
    <lineage>
        <taxon>Eukaryota</taxon>
        <taxon>Metazoa</taxon>
        <taxon>Chordata</taxon>
        <taxon>Craniata</taxon>
        <taxon>Vertebrata</taxon>
        <taxon>Euteleostomi</taxon>
        <taxon>Lepidosauria</taxon>
        <taxon>Squamata</taxon>
        <taxon>Bifurcata</taxon>
        <taxon>Gekkota</taxon>
        <taxon>Gekkonidae</taxon>
        <taxon>Gekkoninae</taxon>
        <taxon>Gekko</taxon>
    </lineage>
</organism>
<keyword evidence="7" id="KW-1003">Cell membrane</keyword>
<evidence type="ECO:0000256" key="30">
    <source>
        <dbReference type="SAM" id="Phobius"/>
    </source>
</evidence>
<dbReference type="InterPro" id="IPR000718">
    <property type="entry name" value="Peptidase_M13"/>
</dbReference>
<protein>
    <recommendedName>
        <fullName evidence="6">Neprilysin</fullName>
        <ecNumber evidence="5">3.4.24.11</ecNumber>
    </recommendedName>
    <alternativeName>
        <fullName evidence="25">Atriopeptidase</fullName>
    </alternativeName>
    <alternativeName>
        <fullName evidence="23">Enkephalinase</fullName>
    </alternativeName>
    <alternativeName>
        <fullName evidence="22">Neutral endopeptidase 24.11</fullName>
    </alternativeName>
    <alternativeName>
        <fullName evidence="24">Skin fibroblast elastase</fullName>
    </alternativeName>
</protein>
<feature type="domain" description="Peptidase M13 C-terminal" evidence="31">
    <location>
        <begin position="543"/>
        <end position="749"/>
    </location>
</feature>
<comment type="catalytic activity">
    <reaction evidence="27">
        <text>substance P + H2O = substance P(1-7) + L-Phe-Gly-L-Leu-L-Met-NH2</text>
        <dbReference type="Rhea" id="RHEA:71467"/>
        <dbReference type="ChEBI" id="CHEBI:15377"/>
        <dbReference type="ChEBI" id="CHEBI:190692"/>
        <dbReference type="ChEBI" id="CHEBI:190695"/>
        <dbReference type="ChEBI" id="CHEBI:190698"/>
    </reaction>
    <physiologicalReaction direction="left-to-right" evidence="27">
        <dbReference type="Rhea" id="RHEA:71468"/>
    </physiologicalReaction>
</comment>
<dbReference type="InterPro" id="IPR018497">
    <property type="entry name" value="Peptidase_M13_C"/>
</dbReference>
<evidence type="ECO:0000256" key="19">
    <source>
        <dbReference type="ARBA" id="ARBA00023157"/>
    </source>
</evidence>
<keyword evidence="9" id="KW-0645">Protease</keyword>
<evidence type="ECO:0000256" key="15">
    <source>
        <dbReference type="ARBA" id="ARBA00022968"/>
    </source>
</evidence>
<evidence type="ECO:0000256" key="18">
    <source>
        <dbReference type="ARBA" id="ARBA00023136"/>
    </source>
</evidence>
<dbReference type="SUPFAM" id="SSF55486">
    <property type="entry name" value="Metalloproteases ('zincins'), catalytic domain"/>
    <property type="match status" value="1"/>
</dbReference>
<keyword evidence="15" id="KW-0735">Signal-anchor</keyword>
<keyword evidence="11" id="KW-0519">Myristate</keyword>
<dbReference type="Pfam" id="PF01431">
    <property type="entry name" value="Peptidase_M13"/>
    <property type="match status" value="1"/>
</dbReference>
<keyword evidence="16 30" id="KW-1133">Transmembrane helix</keyword>
<evidence type="ECO:0000256" key="5">
    <source>
        <dbReference type="ARBA" id="ARBA00012521"/>
    </source>
</evidence>
<keyword evidence="13" id="KW-0378">Hydrolase</keyword>
<dbReference type="Gene3D" id="3.40.390.10">
    <property type="entry name" value="Collagenase (Catalytic Domain)"/>
    <property type="match status" value="1"/>
</dbReference>
<keyword evidence="14" id="KW-0862">Zinc</keyword>
<dbReference type="Proteomes" id="UP000694871">
    <property type="component" value="Unplaced"/>
</dbReference>
<accession>A0ABM1KBJ3</accession>
<evidence type="ECO:0000256" key="7">
    <source>
        <dbReference type="ARBA" id="ARBA00022475"/>
    </source>
</evidence>
<feature type="transmembrane region" description="Helical" evidence="30">
    <location>
        <begin position="29"/>
        <end position="50"/>
    </location>
</feature>
<evidence type="ECO:0000256" key="11">
    <source>
        <dbReference type="ARBA" id="ARBA00022707"/>
    </source>
</evidence>
<keyword evidence="10 30" id="KW-0812">Transmembrane</keyword>
<evidence type="ECO:0000256" key="12">
    <source>
        <dbReference type="ARBA" id="ARBA00022723"/>
    </source>
</evidence>
<name>A0ABM1KBJ3_GEKJA</name>
<keyword evidence="12" id="KW-0479">Metal-binding</keyword>
<keyword evidence="19" id="KW-1015">Disulfide bond</keyword>
<evidence type="ECO:0000256" key="21">
    <source>
        <dbReference type="ARBA" id="ARBA00023288"/>
    </source>
</evidence>
<keyword evidence="20" id="KW-0325">Glycoprotein</keyword>
<dbReference type="PROSITE" id="PS51885">
    <property type="entry name" value="NEPRILYSIN"/>
    <property type="match status" value="1"/>
</dbReference>
<comment type="subcellular location">
    <subcellularLocation>
        <location evidence="3">Cell membrane</location>
        <topology evidence="3">Single-pass type II membrane protein</topology>
    </subcellularLocation>
</comment>
<evidence type="ECO:0000259" key="31">
    <source>
        <dbReference type="Pfam" id="PF01431"/>
    </source>
</evidence>
<evidence type="ECO:0000256" key="1">
    <source>
        <dbReference type="ARBA" id="ARBA00000716"/>
    </source>
</evidence>
<evidence type="ECO:0000256" key="10">
    <source>
        <dbReference type="ARBA" id="ARBA00022692"/>
    </source>
</evidence>
<comment type="catalytic activity">
    <reaction evidence="29">
        <text>substance P + H2O = substance P(1-9) + L-Leu-L-Met-NH2</text>
        <dbReference type="Rhea" id="RHEA:71459"/>
        <dbReference type="ChEBI" id="CHEBI:15377"/>
        <dbReference type="ChEBI" id="CHEBI:190692"/>
        <dbReference type="ChEBI" id="CHEBI:190693"/>
        <dbReference type="ChEBI" id="CHEBI:190700"/>
    </reaction>
    <physiologicalReaction direction="left-to-right" evidence="29">
        <dbReference type="Rhea" id="RHEA:71460"/>
    </physiologicalReaction>
</comment>
<evidence type="ECO:0000256" key="22">
    <source>
        <dbReference type="ARBA" id="ARBA00031127"/>
    </source>
</evidence>
<evidence type="ECO:0000256" key="26">
    <source>
        <dbReference type="ARBA" id="ARBA00047638"/>
    </source>
</evidence>
<comment type="cofactor">
    <cofactor evidence="2">
        <name>Zn(2+)</name>
        <dbReference type="ChEBI" id="CHEBI:29105"/>
    </cofactor>
</comment>
<gene>
    <name evidence="34" type="primary">MME</name>
</gene>
<evidence type="ECO:0000256" key="2">
    <source>
        <dbReference type="ARBA" id="ARBA00001947"/>
    </source>
</evidence>
<comment type="catalytic activity">
    <reaction evidence="1">
        <text>Preferential cleavage of polypeptides between hydrophobic residues, particularly with Phe or Tyr at P1'.</text>
        <dbReference type="EC" id="3.4.24.11"/>
    </reaction>
</comment>
<keyword evidence="8" id="KW-0597">Phosphoprotein</keyword>
<evidence type="ECO:0000256" key="25">
    <source>
        <dbReference type="ARBA" id="ARBA00032584"/>
    </source>
</evidence>
<dbReference type="InterPro" id="IPR042089">
    <property type="entry name" value="Peptidase_M13_dom_2"/>
</dbReference>
<dbReference type="CDD" id="cd08662">
    <property type="entry name" value="M13"/>
    <property type="match status" value="1"/>
</dbReference>
<keyword evidence="18 30" id="KW-0472">Membrane</keyword>
<evidence type="ECO:0000313" key="33">
    <source>
        <dbReference type="Proteomes" id="UP000694871"/>
    </source>
</evidence>
<dbReference type="PANTHER" id="PTHR11733:SF114">
    <property type="entry name" value="NEPRILYSIN"/>
    <property type="match status" value="1"/>
</dbReference>
<evidence type="ECO:0000256" key="28">
    <source>
        <dbReference type="ARBA" id="ARBA00049273"/>
    </source>
</evidence>
<comment type="catalytic activity">
    <reaction evidence="28">
        <text>neurotensin + H2O = neurotensin(1-11) + L-isoleucyl-L-leucine</text>
        <dbReference type="Rhea" id="RHEA:71475"/>
        <dbReference type="ChEBI" id="CHEBI:15377"/>
        <dbReference type="ChEBI" id="CHEBI:147362"/>
        <dbReference type="ChEBI" id="CHEBI:190704"/>
        <dbReference type="ChEBI" id="CHEBI:190706"/>
    </reaction>
    <physiologicalReaction direction="left-to-right" evidence="28">
        <dbReference type="Rhea" id="RHEA:71476"/>
    </physiologicalReaction>
</comment>
<evidence type="ECO:0000256" key="23">
    <source>
        <dbReference type="ARBA" id="ARBA00031362"/>
    </source>
</evidence>
<evidence type="ECO:0000256" key="14">
    <source>
        <dbReference type="ARBA" id="ARBA00022833"/>
    </source>
</evidence>
<sequence length="750" mass="85982">MGKSESQMDITEMNSPKQKKKPRWSAMEIGLVVVVILLAIIGITMIILYATRSDAVCVTSDCVKSAARILENMDTTSEPCKDFYQYACGGWLKKNIIPETSSRYSNFDILRDELEVVLKDVLSRENSSDISAIQKAKTLYRSCVNETAIDLRGGQPLINILDTINDWPVATDDWDQTYGPSWTAEKSIAQLNSNYGKRVIINLFVGTDDKNSTQHILHIDQPGLGLPSRDYYECTGLYKEACSAYVDFMISVAKLIRNERNLTINETQISMEMRRVMDLEKEIADATTKSDDRVDPLLLYHKMTFADVQKNFTLETNNQQFNWLTFINNIMTAVGIDIQNTEDVIVYAPEYLVKLKPILVKYTPRELQNYMSWRFIMDLVNTLSQNYKDTRSTYRKVLYGTTSDTASWRRCTNYVNGNMENAVGRLYVQAAFAGESKHMVQDMITQIREVFIKTLDELSWMDAETKKKAEEKAKAITERIGYPDVIMSDNDKLDKEYKDLNYKENEYFENIIQNLVFDQKQRLKKLRERVDKEEWISGAAVVNAFYSANRNQIVFPAGILQPPFFSASQPKSLNYGGIGMVIGHEITHGFDDNGRNFNEKGDLVDWWTEDSAKRFKEQSECMVYQYGNFTWDLAGGQHLNGINTLGENIADNGGIRQAYKAYENFVKKNGKEKLLPGLDFSHKQLFFLNFAQVWCGTFRPEYAVNAIKTDSHSPGNFRVLGTLQNTPEFSEAFQCTNTDYMDPKKKCRVW</sequence>
<dbReference type="InterPro" id="IPR008753">
    <property type="entry name" value="Peptidase_M13_N"/>
</dbReference>
<evidence type="ECO:0000256" key="17">
    <source>
        <dbReference type="ARBA" id="ARBA00023049"/>
    </source>
</evidence>
<evidence type="ECO:0000256" key="16">
    <source>
        <dbReference type="ARBA" id="ARBA00022989"/>
    </source>
</evidence>
<keyword evidence="21" id="KW-0449">Lipoprotein</keyword>
<evidence type="ECO:0000256" key="27">
    <source>
        <dbReference type="ARBA" id="ARBA00048093"/>
    </source>
</evidence>
<dbReference type="InterPro" id="IPR024079">
    <property type="entry name" value="MetalloPept_cat_dom_sf"/>
</dbReference>
<keyword evidence="17" id="KW-0482">Metalloprotease</keyword>
<evidence type="ECO:0000256" key="13">
    <source>
        <dbReference type="ARBA" id="ARBA00022801"/>
    </source>
</evidence>
<dbReference type="GeneID" id="107114156"/>
<keyword evidence="33" id="KW-1185">Reference proteome</keyword>
<comment type="catalytic activity">
    <reaction evidence="26">
        <text>neurotensin + H2O = neurotensin(1-10) + L-tyrosyl-L-isoleucyl-L-leucine</text>
        <dbReference type="Rhea" id="RHEA:71479"/>
        <dbReference type="ChEBI" id="CHEBI:15377"/>
        <dbReference type="ChEBI" id="CHEBI:147362"/>
        <dbReference type="ChEBI" id="CHEBI:190705"/>
        <dbReference type="ChEBI" id="CHEBI:190707"/>
    </reaction>
    <physiologicalReaction direction="left-to-right" evidence="26">
        <dbReference type="Rhea" id="RHEA:71480"/>
    </physiologicalReaction>
</comment>
<evidence type="ECO:0000313" key="34">
    <source>
        <dbReference type="RefSeq" id="XP_015271080.1"/>
    </source>
</evidence>